<name>A0ABN5D6W8_BURCE</name>
<dbReference type="Pfam" id="PF03869">
    <property type="entry name" value="Arc"/>
    <property type="match status" value="1"/>
</dbReference>
<keyword evidence="3" id="KW-1185">Reference proteome</keyword>
<sequence length="52" mass="5943">MSGEAKIQLRLPAEVRDWFKGFAEQHSRSMNGQMIELIKEKREAEKGKAPNA</sequence>
<reference evidence="3" key="1">
    <citation type="submission" date="2017-09" db="EMBL/GenBank/DDBJ databases">
        <title>FDA dAtabase for Regulatory Grade micrObial Sequences (FDA-ARGOS): Supporting development and validation of Infectious Disease Dx tests.</title>
        <authorList>
            <person name="Minogue T."/>
            <person name="Wolcott M."/>
            <person name="Wasieloski L."/>
            <person name="Aguilar W."/>
            <person name="Moore D."/>
            <person name="Tallon L.J."/>
            <person name="Sadzewicz L."/>
            <person name="Ott S."/>
            <person name="Zhao X."/>
            <person name="Nagaraj S."/>
            <person name="Vavikolanu K."/>
            <person name="Aluvathingal J."/>
            <person name="Nadendla S."/>
            <person name="Sichtig H."/>
        </authorList>
    </citation>
    <scope>NUCLEOTIDE SEQUENCE [LARGE SCALE GENOMIC DNA]</scope>
    <source>
        <strain evidence="3">FDAARGOS_388</strain>
    </source>
</reference>
<dbReference type="SUPFAM" id="SSF47598">
    <property type="entry name" value="Ribbon-helix-helix"/>
    <property type="match status" value="1"/>
</dbReference>
<evidence type="ECO:0000313" key="3">
    <source>
        <dbReference type="Proteomes" id="UP000218103"/>
    </source>
</evidence>
<gene>
    <name evidence="2" type="ORF">CO711_28105</name>
</gene>
<protein>
    <submittedName>
        <fullName evidence="2">Arc family DNA-binding protein</fullName>
    </submittedName>
</protein>
<dbReference type="InterPro" id="IPR010985">
    <property type="entry name" value="Ribbon_hlx_hlx"/>
</dbReference>
<dbReference type="RefSeq" id="WP_080982032.1">
    <property type="nucleotide sequence ID" value="NZ_BCNU01000002.1"/>
</dbReference>
<evidence type="ECO:0000259" key="1">
    <source>
        <dbReference type="Pfam" id="PF03869"/>
    </source>
</evidence>
<evidence type="ECO:0000313" key="2">
    <source>
        <dbReference type="EMBL" id="ATF81228.1"/>
    </source>
</evidence>
<dbReference type="Proteomes" id="UP000218103">
    <property type="component" value="Chromosome 2"/>
</dbReference>
<dbReference type="Gene3D" id="1.10.1220.10">
    <property type="entry name" value="Met repressor-like"/>
    <property type="match status" value="1"/>
</dbReference>
<proteinExistence type="predicted"/>
<feature type="domain" description="Arc-like DNA binding" evidence="1">
    <location>
        <begin position="4"/>
        <end position="40"/>
    </location>
</feature>
<dbReference type="InterPro" id="IPR005569">
    <property type="entry name" value="Arc_DNA-bd_dom"/>
</dbReference>
<keyword evidence="2" id="KW-0238">DNA-binding</keyword>
<organism evidence="2 3">
    <name type="scientific">Burkholderia cepacia</name>
    <name type="common">Pseudomonas cepacia</name>
    <dbReference type="NCBI Taxonomy" id="292"/>
    <lineage>
        <taxon>Bacteria</taxon>
        <taxon>Pseudomonadati</taxon>
        <taxon>Pseudomonadota</taxon>
        <taxon>Betaproteobacteria</taxon>
        <taxon>Burkholderiales</taxon>
        <taxon>Burkholderiaceae</taxon>
        <taxon>Burkholderia</taxon>
        <taxon>Burkholderia cepacia complex</taxon>
    </lineage>
</organism>
<dbReference type="EMBL" id="CP023521">
    <property type="protein sequence ID" value="ATF81228.1"/>
    <property type="molecule type" value="Genomic_DNA"/>
</dbReference>
<dbReference type="GO" id="GO:0003677">
    <property type="term" value="F:DNA binding"/>
    <property type="evidence" value="ECO:0007669"/>
    <property type="project" value="UniProtKB-KW"/>
</dbReference>
<accession>A0ABN5D6W8</accession>
<dbReference type="InterPro" id="IPR013321">
    <property type="entry name" value="Arc_rbn_hlx_hlx"/>
</dbReference>